<evidence type="ECO:0000256" key="10">
    <source>
        <dbReference type="ARBA" id="ARBA00068220"/>
    </source>
</evidence>
<comment type="subcellular location">
    <subcellularLocation>
        <location evidence="1 11">Cell membrane</location>
        <topology evidence="1 11">Multi-pass membrane protein</topology>
    </subcellularLocation>
</comment>
<dbReference type="GO" id="GO:0043952">
    <property type="term" value="P:protein transport by the Sec complex"/>
    <property type="evidence" value="ECO:0007669"/>
    <property type="project" value="UniProtKB-UniRule"/>
</dbReference>
<dbReference type="PANTHER" id="PTHR30081">
    <property type="entry name" value="PROTEIN-EXPORT MEMBRANE PROTEIN SEC"/>
    <property type="match status" value="1"/>
</dbReference>
<dbReference type="Pfam" id="PF13721">
    <property type="entry name" value="SecD-TM1"/>
    <property type="match status" value="1"/>
</dbReference>
<evidence type="ECO:0000313" key="16">
    <source>
        <dbReference type="EMBL" id="ABL97473.1"/>
    </source>
</evidence>
<evidence type="ECO:0000256" key="6">
    <source>
        <dbReference type="ARBA" id="ARBA00022989"/>
    </source>
</evidence>
<evidence type="ECO:0000256" key="5">
    <source>
        <dbReference type="ARBA" id="ARBA00022927"/>
    </source>
</evidence>
<dbReference type="GO" id="GO:0015450">
    <property type="term" value="F:protein-transporting ATPase activity"/>
    <property type="evidence" value="ECO:0007669"/>
    <property type="project" value="InterPro"/>
</dbReference>
<keyword evidence="3 11" id="KW-1003">Cell membrane</keyword>
<comment type="function">
    <text evidence="11">Part of the Sec protein translocase complex. Interacts with the SecYEG preprotein conducting channel. SecDF uses the proton motive force (PMF) to complete protein translocation after the ATP-dependent function of SecA.</text>
</comment>
<feature type="transmembrane region" description="Helical" evidence="11">
    <location>
        <begin position="467"/>
        <end position="488"/>
    </location>
</feature>
<dbReference type="PANTHER" id="PTHR30081:SF1">
    <property type="entry name" value="PROTEIN TRANSLOCASE SUBUNIT SECD"/>
    <property type="match status" value="1"/>
</dbReference>
<keyword evidence="6 11" id="KW-1133">Transmembrane helix</keyword>
<feature type="transmembrane region" description="Helical" evidence="11">
    <location>
        <begin position="537"/>
        <end position="559"/>
    </location>
</feature>
<dbReference type="Pfam" id="PF02355">
    <property type="entry name" value="SecD_SecF_C"/>
    <property type="match status" value="1"/>
</dbReference>
<dbReference type="FunFam" id="3.30.70.3400:FF:000003">
    <property type="entry name" value="Preprotein translocase subunit SecD"/>
    <property type="match status" value="1"/>
</dbReference>
<feature type="transmembrane region" description="Helical" evidence="11">
    <location>
        <begin position="494"/>
        <end position="516"/>
    </location>
</feature>
<feature type="transmembrane region" description="Helical" evidence="11">
    <location>
        <begin position="441"/>
        <end position="460"/>
    </location>
</feature>
<evidence type="ECO:0000256" key="3">
    <source>
        <dbReference type="ARBA" id="ARBA00022475"/>
    </source>
</evidence>
<dbReference type="GO" id="GO:0006605">
    <property type="term" value="P:protein targeting"/>
    <property type="evidence" value="ECO:0007669"/>
    <property type="project" value="UniProtKB-UniRule"/>
</dbReference>
<dbReference type="Pfam" id="PF07549">
    <property type="entry name" value="Sec_GG"/>
    <property type="match status" value="1"/>
</dbReference>
<dbReference type="GO" id="GO:0005886">
    <property type="term" value="C:plasma membrane"/>
    <property type="evidence" value="ECO:0007669"/>
    <property type="project" value="UniProtKB-SubCell"/>
</dbReference>
<evidence type="ECO:0000259" key="14">
    <source>
        <dbReference type="Pfam" id="PF21760"/>
    </source>
</evidence>
<dbReference type="SUPFAM" id="SSF82866">
    <property type="entry name" value="Multidrug efflux transporter AcrB transmembrane domain"/>
    <property type="match status" value="1"/>
</dbReference>
<evidence type="ECO:0000256" key="4">
    <source>
        <dbReference type="ARBA" id="ARBA00022692"/>
    </source>
</evidence>
<keyword evidence="4 11" id="KW-0812">Transmembrane</keyword>
<evidence type="ECO:0000256" key="2">
    <source>
        <dbReference type="ARBA" id="ARBA00022448"/>
    </source>
</evidence>
<dbReference type="InterPro" id="IPR022646">
    <property type="entry name" value="SecD/SecF_CS"/>
</dbReference>
<proteinExistence type="inferred from homology"/>
<comment type="similarity">
    <text evidence="9 11">Belongs to the SecD/SecF family. SecD subfamily.</text>
</comment>
<keyword evidence="7 11" id="KW-0811">Translocation</keyword>
<dbReference type="Pfam" id="PF21760">
    <property type="entry name" value="SecD_1st"/>
    <property type="match status" value="1"/>
</dbReference>
<dbReference type="HAMAP" id="MF_01463_B">
    <property type="entry name" value="SecD_B"/>
    <property type="match status" value="1"/>
</dbReference>
<gene>
    <name evidence="11" type="primary">secD</name>
    <name evidence="16" type="ORF">ALOHA_HF13081H07.0016</name>
</gene>
<dbReference type="GO" id="GO:0065002">
    <property type="term" value="P:intracellular protein transmembrane transport"/>
    <property type="evidence" value="ECO:0007669"/>
    <property type="project" value="UniProtKB-UniRule"/>
</dbReference>
<evidence type="ECO:0000256" key="11">
    <source>
        <dbReference type="HAMAP-Rule" id="MF_01463"/>
    </source>
</evidence>
<dbReference type="NCBIfam" id="TIGR00916">
    <property type="entry name" value="2A0604s01"/>
    <property type="match status" value="1"/>
</dbReference>
<feature type="domain" description="SecDF P1 head subdomain" evidence="15">
    <location>
        <begin position="298"/>
        <end position="420"/>
    </location>
</feature>
<dbReference type="InterPro" id="IPR022813">
    <property type="entry name" value="SecD/SecF_arch_bac"/>
</dbReference>
<dbReference type="AlphaFoldDB" id="A4GK28"/>
<feature type="transmembrane region" description="Helical" evidence="11">
    <location>
        <begin position="7"/>
        <end position="27"/>
    </location>
</feature>
<feature type="domain" description="Protein translocase subunit SecDF P1" evidence="14">
    <location>
        <begin position="226"/>
        <end position="281"/>
    </location>
</feature>
<dbReference type="InterPro" id="IPR054384">
    <property type="entry name" value="SecDF_P1_head"/>
</dbReference>
<dbReference type="InterPro" id="IPR055344">
    <property type="entry name" value="SecD_SecF_C_bact"/>
</dbReference>
<evidence type="ECO:0000259" key="15">
    <source>
        <dbReference type="Pfam" id="PF22599"/>
    </source>
</evidence>
<keyword evidence="2 11" id="KW-0813">Transport</keyword>
<comment type="subunit">
    <text evidence="11">Forms a complex with SecF. Part of the essential Sec protein translocation apparatus which comprises SecA, SecYEG and auxiliary proteins SecDF. Other proteins may also be involved.</text>
</comment>
<feature type="domain" description="Protein export membrane protein SecD/SecF C-terminal" evidence="12">
    <location>
        <begin position="424"/>
        <end position="592"/>
    </location>
</feature>
<reference evidence="16" key="1">
    <citation type="journal article" date="2007" name="Environ. Microbiol.">
        <title>Proteorhodopsin photosystem gene clusters exhibit co-evolutionary trends and shared ancestry among diverse marine microbial phyla.</title>
        <authorList>
            <person name="McCarren J."/>
            <person name="Delong E.F."/>
        </authorList>
    </citation>
    <scope>NUCLEOTIDE SEQUENCE</scope>
</reference>
<evidence type="ECO:0000256" key="8">
    <source>
        <dbReference type="ARBA" id="ARBA00023136"/>
    </source>
</evidence>
<protein>
    <recommendedName>
        <fullName evidence="10 11">Protein translocase subunit SecD</fullName>
    </recommendedName>
</protein>
<dbReference type="Pfam" id="PF22599">
    <property type="entry name" value="SecDF_P1_head"/>
    <property type="match status" value="1"/>
</dbReference>
<name>A4GK28_9BACT</name>
<evidence type="ECO:0000256" key="7">
    <source>
        <dbReference type="ARBA" id="ARBA00023010"/>
    </source>
</evidence>
<evidence type="ECO:0000256" key="9">
    <source>
        <dbReference type="ARBA" id="ARBA00060774"/>
    </source>
</evidence>
<evidence type="ECO:0000256" key="1">
    <source>
        <dbReference type="ARBA" id="ARBA00004651"/>
    </source>
</evidence>
<evidence type="ECO:0000259" key="13">
    <source>
        <dbReference type="Pfam" id="PF13721"/>
    </source>
</evidence>
<keyword evidence="5 11" id="KW-0653">Protein transport</keyword>
<accession>A4GK28</accession>
<dbReference type="NCBIfam" id="TIGR01129">
    <property type="entry name" value="secD"/>
    <property type="match status" value="1"/>
</dbReference>
<organism evidence="16">
    <name type="scientific">uncultured marine bacterium HF130_81H07</name>
    <dbReference type="NCBI Taxonomy" id="415448"/>
    <lineage>
        <taxon>Bacteria</taxon>
        <taxon>environmental samples</taxon>
    </lineage>
</organism>
<feature type="domain" description="SecD export protein N-terminal TM" evidence="13">
    <location>
        <begin position="2"/>
        <end position="102"/>
    </location>
</feature>
<dbReference type="Gene3D" id="3.30.70.3400">
    <property type="match status" value="2"/>
</dbReference>
<dbReference type="InterPro" id="IPR048631">
    <property type="entry name" value="SecD_1st"/>
</dbReference>
<dbReference type="EMBL" id="EF107106">
    <property type="protein sequence ID" value="ABL97473.1"/>
    <property type="molecule type" value="Genomic_DNA"/>
</dbReference>
<dbReference type="InterPro" id="IPR048634">
    <property type="entry name" value="SecD_SecF_C"/>
</dbReference>
<dbReference type="FunFam" id="3.30.1360.200:FF:000001">
    <property type="entry name" value="Protein translocase subunit SecD"/>
    <property type="match status" value="1"/>
</dbReference>
<dbReference type="InterPro" id="IPR005791">
    <property type="entry name" value="SecD"/>
</dbReference>
<sequence>MRFQAWKIFSILIVLSIGIIFSLPNIFPPDPSVQITTASAGDGFSNKFLDDLKDLSKKTDIDTLSFEKTEKSILIRTNSYQDQILLKDYLQKELNENFVVALNLAANTPDWLKALNAKPMKLGLDLRGGVNFLMEVDTELLLQTKLESTASVIRNSLRDERVKTNFIEIEENKILVSLVDDEKTEIFNGIVNDLGNLDIDLDQNLVYELSFSDEEIDETIDYAVLQNLTTLRNRVNELGVSEPVVQREGRKRISVQLPGIQDTAEAKKIIGKTANLEFRLEAKDNSLASRVESFPYRGLKTRLEKKVIISGDRVSDASVGFDENGFPQVNISLDSDGGAQMHRATRNNVGTRMAVLFVERKILSDVDSGINSIKNFYDKRIISLATIQSALANQFRITGLDSPAEASELALLLRAGALAAPMNFVEEGTIGPSLGADNIRLGINSLILGLSLVLVFMIFYYKVFGFIANLAVLLNLILIASIMSILSATLTLPGIAGIVLTIGMAVDANVLIFSRIREELKRKLKPLEAITSGYNRAFITIVDANLTTLIVALILYIVGTGPIQGFAITLSVGILTSMFTAILFTRMLVFFIYARRRNIEKIWI</sequence>
<dbReference type="Gene3D" id="1.20.1640.10">
    <property type="entry name" value="Multidrug efflux transporter AcrB transmembrane domain"/>
    <property type="match status" value="1"/>
</dbReference>
<evidence type="ECO:0000259" key="12">
    <source>
        <dbReference type="Pfam" id="PF02355"/>
    </source>
</evidence>
<dbReference type="FunFam" id="1.20.1640.10:FF:000004">
    <property type="entry name" value="Protein translocase subunit SecD"/>
    <property type="match status" value="1"/>
</dbReference>
<dbReference type="Gene3D" id="3.30.1360.200">
    <property type="match status" value="1"/>
</dbReference>
<dbReference type="InterPro" id="IPR027398">
    <property type="entry name" value="SecD-TM"/>
</dbReference>
<keyword evidence="8 11" id="KW-0472">Membrane</keyword>
<feature type="transmembrane region" description="Helical" evidence="11">
    <location>
        <begin position="565"/>
        <end position="594"/>
    </location>
</feature>